<evidence type="ECO:0000259" key="2">
    <source>
        <dbReference type="Pfam" id="PF14230"/>
    </source>
</evidence>
<keyword evidence="4" id="KW-1185">Reference proteome</keyword>
<feature type="compositionally biased region" description="Low complexity" evidence="1">
    <location>
        <begin position="29"/>
        <end position="68"/>
    </location>
</feature>
<protein>
    <submittedName>
        <fullName evidence="3">DUF4333 domain-containing protein</fullName>
    </submittedName>
</protein>
<sequence length="147" mass="14411">MALVALGFGTSGCSDSDGDTAAPSASRSAPEVPATITATATIAADVTPTPSATPQPAAQSAAPEPTASDGPITVAKADIEAALARDLQAQTGEQFSVQCPGDLLAVAGTKTVCTTVVPTGEVYNVTMTVTSVAGGRLNYSMEAGPAN</sequence>
<gene>
    <name evidence="3" type="ORF">MXD59_22545</name>
</gene>
<comment type="caution">
    <text evidence="3">The sequence shown here is derived from an EMBL/GenBank/DDBJ whole genome shotgun (WGS) entry which is preliminary data.</text>
</comment>
<evidence type="ECO:0000313" key="4">
    <source>
        <dbReference type="Proteomes" id="UP001201873"/>
    </source>
</evidence>
<dbReference type="Proteomes" id="UP001201873">
    <property type="component" value="Unassembled WGS sequence"/>
</dbReference>
<feature type="region of interest" description="Disordered" evidence="1">
    <location>
        <begin position="10"/>
        <end position="73"/>
    </location>
</feature>
<feature type="domain" description="DUF4333" evidence="2">
    <location>
        <begin position="70"/>
        <end position="134"/>
    </location>
</feature>
<accession>A0ABT0K5D7</accession>
<dbReference type="EMBL" id="JALKFT010000036">
    <property type="protein sequence ID" value="MCK9878508.1"/>
    <property type="molecule type" value="Genomic_DNA"/>
</dbReference>
<organism evidence="3 4">
    <name type="scientific">Frankia umida</name>
    <dbReference type="NCBI Taxonomy" id="573489"/>
    <lineage>
        <taxon>Bacteria</taxon>
        <taxon>Bacillati</taxon>
        <taxon>Actinomycetota</taxon>
        <taxon>Actinomycetes</taxon>
        <taxon>Frankiales</taxon>
        <taxon>Frankiaceae</taxon>
        <taxon>Frankia</taxon>
    </lineage>
</organism>
<evidence type="ECO:0000256" key="1">
    <source>
        <dbReference type="SAM" id="MobiDB-lite"/>
    </source>
</evidence>
<reference evidence="3 4" key="1">
    <citation type="submission" date="2022-04" db="EMBL/GenBank/DDBJ databases">
        <title>Genome diversity in the genus Frankia.</title>
        <authorList>
            <person name="Carlos-Shanley C."/>
            <person name="Hahn D."/>
        </authorList>
    </citation>
    <scope>NUCLEOTIDE SEQUENCE [LARGE SCALE GENOMIC DNA]</scope>
    <source>
        <strain evidence="3 4">Ag45/Mut15</strain>
    </source>
</reference>
<name>A0ABT0K5D7_9ACTN</name>
<dbReference type="InterPro" id="IPR025637">
    <property type="entry name" value="DUF4333"/>
</dbReference>
<dbReference type="Pfam" id="PF14230">
    <property type="entry name" value="DUF4333"/>
    <property type="match status" value="1"/>
</dbReference>
<evidence type="ECO:0000313" key="3">
    <source>
        <dbReference type="EMBL" id="MCK9878508.1"/>
    </source>
</evidence>
<proteinExistence type="predicted"/>
<dbReference type="RefSeq" id="WP_248826603.1">
    <property type="nucleotide sequence ID" value="NZ_JALKFT010000036.1"/>
</dbReference>